<sequence length="100" mass="12088">MNVQLDQGKWQQIKVKQIIEYISYQVEVLNKQFIKIKLILNYKLQYNNQNKEIVLMSFLFYVIYSVNTLIKAHQLHNQYIQKGLILQKQQNVIKMIMKTL</sequence>
<proteinExistence type="predicted"/>
<gene>
    <name evidence="2" type="ORF">IMG5_075260</name>
</gene>
<keyword evidence="1" id="KW-0812">Transmembrane</keyword>
<evidence type="ECO:0000256" key="1">
    <source>
        <dbReference type="SAM" id="Phobius"/>
    </source>
</evidence>
<dbReference type="InParanoid" id="G0QQ47"/>
<name>G0QQ47_ICHMU</name>
<protein>
    <recommendedName>
        <fullName evidence="4">Transmembrane protein</fullName>
    </recommendedName>
</protein>
<evidence type="ECO:0000313" key="3">
    <source>
        <dbReference type="Proteomes" id="UP000008983"/>
    </source>
</evidence>
<keyword evidence="1" id="KW-1133">Transmembrane helix</keyword>
<dbReference type="AlphaFoldDB" id="G0QQ47"/>
<evidence type="ECO:0000313" key="2">
    <source>
        <dbReference type="EMBL" id="EGR32661.1"/>
    </source>
</evidence>
<keyword evidence="1" id="KW-0472">Membrane</keyword>
<dbReference type="EMBL" id="GL983612">
    <property type="protein sequence ID" value="EGR32661.1"/>
    <property type="molecule type" value="Genomic_DNA"/>
</dbReference>
<evidence type="ECO:0008006" key="4">
    <source>
        <dbReference type="Google" id="ProtNLM"/>
    </source>
</evidence>
<feature type="transmembrane region" description="Helical" evidence="1">
    <location>
        <begin position="53"/>
        <end position="70"/>
    </location>
</feature>
<reference evidence="2 3" key="1">
    <citation type="submission" date="2011-07" db="EMBL/GenBank/DDBJ databases">
        <authorList>
            <person name="Coyne R."/>
            <person name="Brami D."/>
            <person name="Johnson J."/>
            <person name="Hostetler J."/>
            <person name="Hannick L."/>
            <person name="Clark T."/>
            <person name="Cassidy-Hanley D."/>
            <person name="Inman J."/>
        </authorList>
    </citation>
    <scope>NUCLEOTIDE SEQUENCE [LARGE SCALE GENOMIC DNA]</scope>
    <source>
        <strain evidence="2 3">G5</strain>
    </source>
</reference>
<dbReference type="RefSeq" id="XP_004036647.1">
    <property type="nucleotide sequence ID" value="XM_004036599.1"/>
</dbReference>
<accession>G0QQ47</accession>
<organism evidence="2 3">
    <name type="scientific">Ichthyophthirius multifiliis</name>
    <name type="common">White spot disease agent</name>
    <name type="synonym">Ich</name>
    <dbReference type="NCBI Taxonomy" id="5932"/>
    <lineage>
        <taxon>Eukaryota</taxon>
        <taxon>Sar</taxon>
        <taxon>Alveolata</taxon>
        <taxon>Ciliophora</taxon>
        <taxon>Intramacronucleata</taxon>
        <taxon>Oligohymenophorea</taxon>
        <taxon>Hymenostomatida</taxon>
        <taxon>Ophryoglenina</taxon>
        <taxon>Ichthyophthirius</taxon>
    </lineage>
</organism>
<keyword evidence="3" id="KW-1185">Reference proteome</keyword>
<dbReference type="GeneID" id="14908824"/>
<dbReference type="Proteomes" id="UP000008983">
    <property type="component" value="Unassembled WGS sequence"/>
</dbReference>